<evidence type="ECO:0000313" key="1">
    <source>
        <dbReference type="EMBL" id="KAJ8009850.1"/>
    </source>
</evidence>
<accession>A0ACC2H2D0</accession>
<name>A0ACC2H2D0_DALPE</name>
<keyword evidence="2" id="KW-1185">Reference proteome</keyword>
<proteinExistence type="predicted"/>
<evidence type="ECO:0000313" key="2">
    <source>
        <dbReference type="Proteomes" id="UP001157502"/>
    </source>
</evidence>
<organism evidence="1 2">
    <name type="scientific">Dallia pectoralis</name>
    <name type="common">Alaska blackfish</name>
    <dbReference type="NCBI Taxonomy" id="75939"/>
    <lineage>
        <taxon>Eukaryota</taxon>
        <taxon>Metazoa</taxon>
        <taxon>Chordata</taxon>
        <taxon>Craniata</taxon>
        <taxon>Vertebrata</taxon>
        <taxon>Euteleostomi</taxon>
        <taxon>Actinopterygii</taxon>
        <taxon>Neopterygii</taxon>
        <taxon>Teleostei</taxon>
        <taxon>Protacanthopterygii</taxon>
        <taxon>Esociformes</taxon>
        <taxon>Umbridae</taxon>
        <taxon>Dallia</taxon>
    </lineage>
</organism>
<gene>
    <name evidence="1" type="ORF">DPEC_G00068470</name>
</gene>
<reference evidence="1" key="1">
    <citation type="submission" date="2021-05" db="EMBL/GenBank/DDBJ databases">
        <authorList>
            <person name="Pan Q."/>
            <person name="Jouanno E."/>
            <person name="Zahm M."/>
            <person name="Klopp C."/>
            <person name="Cabau C."/>
            <person name="Louis A."/>
            <person name="Berthelot C."/>
            <person name="Parey E."/>
            <person name="Roest Crollius H."/>
            <person name="Montfort J."/>
            <person name="Robinson-Rechavi M."/>
            <person name="Bouchez O."/>
            <person name="Lampietro C."/>
            <person name="Lopez Roques C."/>
            <person name="Donnadieu C."/>
            <person name="Postlethwait J."/>
            <person name="Bobe J."/>
            <person name="Dillon D."/>
            <person name="Chandos A."/>
            <person name="von Hippel F."/>
            <person name="Guiguen Y."/>
        </authorList>
    </citation>
    <scope>NUCLEOTIDE SEQUENCE</scope>
    <source>
        <strain evidence="1">YG-Jan2019</strain>
    </source>
</reference>
<protein>
    <submittedName>
        <fullName evidence="1">Uncharacterized protein</fullName>
    </submittedName>
</protein>
<dbReference type="Proteomes" id="UP001157502">
    <property type="component" value="Chromosome 6"/>
</dbReference>
<dbReference type="EMBL" id="CM055733">
    <property type="protein sequence ID" value="KAJ8009850.1"/>
    <property type="molecule type" value="Genomic_DNA"/>
</dbReference>
<comment type="caution">
    <text evidence="1">The sequence shown here is derived from an EMBL/GenBank/DDBJ whole genome shotgun (WGS) entry which is preliminary data.</text>
</comment>
<sequence>MLRDVEYVNAFQEHTTCDFYSSDLDVDKQIWNVESYQDHFVDPVSQAVSSILPSSSDNSDRVLRSTERTIQGNADFENVCDYIFQQNQSVQPLEGQPHPPEMPEVPVTLSLTKTRLTAKGP</sequence>